<evidence type="ECO:0000313" key="3">
    <source>
        <dbReference type="Proteomes" id="UP000824540"/>
    </source>
</evidence>
<dbReference type="InterPro" id="IPR036410">
    <property type="entry name" value="HSP_DnaJ_Cys-rich_dom_sf"/>
</dbReference>
<proteinExistence type="predicted"/>
<dbReference type="PANTHER" id="PTHR48465">
    <property type="entry name" value="PROTEIN SSUH2 HOMOLOG"/>
    <property type="match status" value="1"/>
</dbReference>
<dbReference type="EMBL" id="JAFBMS010000041">
    <property type="protein sequence ID" value="KAG9340592.1"/>
    <property type="molecule type" value="Genomic_DNA"/>
</dbReference>
<comment type="caution">
    <text evidence="2">The sequence shown here is derived from an EMBL/GenBank/DDBJ whole genome shotgun (WGS) entry which is preliminary data.</text>
</comment>
<reference evidence="2" key="1">
    <citation type="thesis" date="2021" institute="BYU ScholarsArchive" country="Provo, UT, USA">
        <title>Applications of and Algorithms for Genome Assembly and Genomic Analyses with an Emphasis on Marine Teleosts.</title>
        <authorList>
            <person name="Pickett B.D."/>
        </authorList>
    </citation>
    <scope>NUCLEOTIDE SEQUENCE</scope>
    <source>
        <strain evidence="2">HI-2016</strain>
    </source>
</reference>
<evidence type="ECO:0000313" key="2">
    <source>
        <dbReference type="EMBL" id="KAG9340592.1"/>
    </source>
</evidence>
<dbReference type="OrthoDB" id="3355217at2759"/>
<dbReference type="PANTHER" id="PTHR48465:SF1">
    <property type="entry name" value="PROTEIN SSUH2 HOMOLOG"/>
    <property type="match status" value="1"/>
</dbReference>
<organism evidence="2 3">
    <name type="scientific">Albula glossodonta</name>
    <name type="common">roundjaw bonefish</name>
    <dbReference type="NCBI Taxonomy" id="121402"/>
    <lineage>
        <taxon>Eukaryota</taxon>
        <taxon>Metazoa</taxon>
        <taxon>Chordata</taxon>
        <taxon>Craniata</taxon>
        <taxon>Vertebrata</taxon>
        <taxon>Euteleostomi</taxon>
        <taxon>Actinopterygii</taxon>
        <taxon>Neopterygii</taxon>
        <taxon>Teleostei</taxon>
        <taxon>Albuliformes</taxon>
        <taxon>Albulidae</taxon>
        <taxon>Albula</taxon>
    </lineage>
</organism>
<name>A0A8T2NSJ1_9TELE</name>
<dbReference type="AlphaFoldDB" id="A0A8T2NSJ1"/>
<evidence type="ECO:0008006" key="4">
    <source>
        <dbReference type="Google" id="ProtNLM"/>
    </source>
</evidence>
<feature type="region of interest" description="Disordered" evidence="1">
    <location>
        <begin position="1"/>
        <end position="49"/>
    </location>
</feature>
<feature type="compositionally biased region" description="Acidic residues" evidence="1">
    <location>
        <begin position="8"/>
        <end position="19"/>
    </location>
</feature>
<keyword evidence="3" id="KW-1185">Reference proteome</keyword>
<gene>
    <name evidence="2" type="ORF">JZ751_021147</name>
</gene>
<dbReference type="Proteomes" id="UP000824540">
    <property type="component" value="Unassembled WGS sequence"/>
</dbReference>
<dbReference type="SUPFAM" id="SSF57938">
    <property type="entry name" value="DnaJ/Hsp40 cysteine-rich domain"/>
    <property type="match status" value="1"/>
</dbReference>
<dbReference type="InterPro" id="IPR052789">
    <property type="entry name" value="SSUH2_homolog"/>
</dbReference>
<protein>
    <recommendedName>
        <fullName evidence="4">Protein SSUH2 homolog</fullName>
    </recommendedName>
</protein>
<accession>A0A8T2NSJ1</accession>
<sequence length="369" mass="42065">MDDKYEDLGDFNPAIEEEGPTAPPPGWLENVTGYEEMHEDQDGTDKLYPPPPAYVPVPDNGRSSSVPNVRVPVVSEDVAREALLQFVGKKWTYSSKPAHNMIFKDLKPFTVYRYRLETFTESRSSSWESEPFTGQFVDGPQYGMSPPPWDVPVEVPPLFTDVSMNVHVPHSSFVKVCHQCEGRGNVQCRHCSGRGKARCSSCYGKGRKGKKRCITCSGTGKKRCWRCSGKGYKTCPSCQGHQNLMHFIQLSIKWKNEAFEFIPDRYPEFPVKKFKKVSGDQFFVDESILVYPIVGFPDQDICDMSRKMSEEHLVKFSSVSRILQQRQSIELVPLTHAFYTYNGKDFNYFIYGIENKVYSPKYPSSCSIL</sequence>
<evidence type="ECO:0000256" key="1">
    <source>
        <dbReference type="SAM" id="MobiDB-lite"/>
    </source>
</evidence>